<gene>
    <name evidence="6" type="ORF">GC105_11305</name>
</gene>
<dbReference type="Gene3D" id="3.40.190.10">
    <property type="entry name" value="Periplasmic binding protein-like II"/>
    <property type="match status" value="1"/>
</dbReference>
<organism evidence="6 7">
    <name type="scientific">Alkalibaculum sporogenes</name>
    <dbReference type="NCBI Taxonomy" id="2655001"/>
    <lineage>
        <taxon>Bacteria</taxon>
        <taxon>Bacillati</taxon>
        <taxon>Bacillota</taxon>
        <taxon>Clostridia</taxon>
        <taxon>Eubacteriales</taxon>
        <taxon>Eubacteriaceae</taxon>
        <taxon>Alkalibaculum</taxon>
    </lineage>
</organism>
<evidence type="ECO:0000256" key="2">
    <source>
        <dbReference type="ARBA" id="ARBA00022729"/>
    </source>
</evidence>
<evidence type="ECO:0000256" key="3">
    <source>
        <dbReference type="ARBA" id="ARBA00023136"/>
    </source>
</evidence>
<evidence type="ECO:0000256" key="5">
    <source>
        <dbReference type="ARBA" id="ARBA00023288"/>
    </source>
</evidence>
<sequence>MFKKILKSFCYGIILVYVLSAPFYLNNVYTKKYLTDTSKVEWSGVINMWDIPRLTINGSEFAWIKSRISAYQEVNPNIHISLRELHYNDNKDIAFKAALSNNYPDIMPLTIDNETLPLDHVIPINFLDEEDSIISIKDELIGTVYKDEKIWGIPVYYSVNVLIINKDIFDSLGVKVPEDLNFEEFISLLKSINEKDIKNEIIPYDFYLGDDSYSYMPFLLSDGGNIFSNDNTKSIDFYNQDVLTGLQKLNTIHKQINNLPDNYGLRPKAQVVNDFLNKKTAILAGNLTDINSLLRKSNQGEGFEFIIMPYPKGKTDMPVFFAENVGSYAIMDTGNEEKNQAIYDFMKFLLNEESQNSIESIGRLPVVEGYSYDFETYPHLKTIDDSNFLHIMPFYLDRKLIHNSIEDELKNMFIKNQSTTETLYNIQQSANQTVDNKK</sequence>
<keyword evidence="4" id="KW-0564">Palmitate</keyword>
<evidence type="ECO:0000256" key="4">
    <source>
        <dbReference type="ARBA" id="ARBA00023139"/>
    </source>
</evidence>
<dbReference type="AlphaFoldDB" id="A0A6A7KAK0"/>
<dbReference type="PANTHER" id="PTHR43649:SF33">
    <property type="entry name" value="POLYGALACTURONAN_RHAMNOGALACTURONAN-BINDING PROTEIN YTCQ"/>
    <property type="match status" value="1"/>
</dbReference>
<evidence type="ECO:0000256" key="1">
    <source>
        <dbReference type="ARBA" id="ARBA00022475"/>
    </source>
</evidence>
<name>A0A6A7KAK0_9FIRM</name>
<dbReference type="InterPro" id="IPR050490">
    <property type="entry name" value="Bact_solute-bd_prot1"/>
</dbReference>
<keyword evidence="2" id="KW-0732">Signal</keyword>
<keyword evidence="5" id="KW-0449">Lipoprotein</keyword>
<dbReference type="PANTHER" id="PTHR43649">
    <property type="entry name" value="ARABINOSE-BINDING PROTEIN-RELATED"/>
    <property type="match status" value="1"/>
</dbReference>
<evidence type="ECO:0000313" key="6">
    <source>
        <dbReference type="EMBL" id="MPW26375.1"/>
    </source>
</evidence>
<dbReference type="RefSeq" id="WP_152804818.1">
    <property type="nucleotide sequence ID" value="NZ_WHNX01000017.1"/>
</dbReference>
<comment type="caution">
    <text evidence="6">The sequence shown here is derived from an EMBL/GenBank/DDBJ whole genome shotgun (WGS) entry which is preliminary data.</text>
</comment>
<evidence type="ECO:0000313" key="7">
    <source>
        <dbReference type="Proteomes" id="UP000440004"/>
    </source>
</evidence>
<protein>
    <submittedName>
        <fullName evidence="6">Extracellular solute-binding protein</fullName>
    </submittedName>
</protein>
<accession>A0A6A7KAK0</accession>
<dbReference type="Pfam" id="PF01547">
    <property type="entry name" value="SBP_bac_1"/>
    <property type="match status" value="1"/>
</dbReference>
<dbReference type="Proteomes" id="UP000440004">
    <property type="component" value="Unassembled WGS sequence"/>
</dbReference>
<proteinExistence type="predicted"/>
<dbReference type="SUPFAM" id="SSF53850">
    <property type="entry name" value="Periplasmic binding protein-like II"/>
    <property type="match status" value="1"/>
</dbReference>
<reference evidence="6 7" key="1">
    <citation type="submission" date="2019-10" db="EMBL/GenBank/DDBJ databases">
        <title>Alkalibaculum tamaniensis sp.nov., a new alkaliphilic acetogen, isolated on methoxylated aromatics from a mud volcano.</title>
        <authorList>
            <person name="Khomyakova M.A."/>
            <person name="Merkel A.Y."/>
            <person name="Bonch-Osmolovskaya E.A."/>
            <person name="Slobodkin A.I."/>
        </authorList>
    </citation>
    <scope>NUCLEOTIDE SEQUENCE [LARGE SCALE GENOMIC DNA]</scope>
    <source>
        <strain evidence="6 7">M08DMB</strain>
    </source>
</reference>
<keyword evidence="1" id="KW-1003">Cell membrane</keyword>
<dbReference type="InterPro" id="IPR006059">
    <property type="entry name" value="SBP"/>
</dbReference>
<dbReference type="EMBL" id="WHNX01000017">
    <property type="protein sequence ID" value="MPW26375.1"/>
    <property type="molecule type" value="Genomic_DNA"/>
</dbReference>
<keyword evidence="3" id="KW-0472">Membrane</keyword>
<keyword evidence="7" id="KW-1185">Reference proteome</keyword>